<evidence type="ECO:0000313" key="3">
    <source>
        <dbReference type="EMBL" id="WER42601.1"/>
    </source>
</evidence>
<proteinExistence type="predicted"/>
<dbReference type="EMBL" id="CP119528">
    <property type="protein sequence ID" value="WER42601.1"/>
    <property type="molecule type" value="Genomic_DNA"/>
</dbReference>
<gene>
    <name evidence="3" type="ORF">P0083_14965</name>
    <name evidence="2" type="ORF">P0D81_02000</name>
</gene>
<feature type="region of interest" description="Disordered" evidence="1">
    <location>
        <begin position="1"/>
        <end position="26"/>
    </location>
</feature>
<dbReference type="RefSeq" id="WP_002389451.1">
    <property type="nucleotide sequence ID" value="NZ_BLPV01000003.1"/>
</dbReference>
<reference evidence="2 4" key="1">
    <citation type="submission" date="2023-02" db="EMBL/GenBank/DDBJ databases">
        <title>Results of the 2020 Genomic Proficiency Test for the network of European Union Reference Laboratory for Antimicrobial Resistance assessing whole genome sequencing capacities.</title>
        <authorList>
            <person name="Hoffmann M."/>
            <person name="Luo Y."/>
            <person name="Sorensen L.H."/>
            <person name="Pedersen S.K."/>
            <person name="Hendriksen R.S."/>
        </authorList>
    </citation>
    <scope>NUCLEOTIDE SEQUENCE [LARGE SCALE GENOMIC DNA]</scope>
    <source>
        <strain evidence="2 4">GENOMIC22-006</strain>
    </source>
</reference>
<evidence type="ECO:0000313" key="2">
    <source>
        <dbReference type="EMBL" id="WEH22822.1"/>
    </source>
</evidence>
<accession>A0ABD7XF73</accession>
<sequence length="53" mass="5532">MVPVAGNLPCRDPYTPEERTDEAPPSAGLVGSVVVEELLVAVVDSSVGYSYVP</sequence>
<dbReference type="Proteomes" id="UP001222182">
    <property type="component" value="Chromosome"/>
</dbReference>
<evidence type="ECO:0000313" key="5">
    <source>
        <dbReference type="Proteomes" id="UP001222182"/>
    </source>
</evidence>
<dbReference type="Proteomes" id="UP001221642">
    <property type="component" value="Chromosome"/>
</dbReference>
<name>A0ABD7XF73_ENTFL</name>
<evidence type="ECO:0000256" key="1">
    <source>
        <dbReference type="SAM" id="MobiDB-lite"/>
    </source>
</evidence>
<evidence type="ECO:0000313" key="4">
    <source>
        <dbReference type="Proteomes" id="UP001221642"/>
    </source>
</evidence>
<dbReference type="EMBL" id="CP119159">
    <property type="protein sequence ID" value="WEH22822.1"/>
    <property type="molecule type" value="Genomic_DNA"/>
</dbReference>
<reference evidence="3 5" key="2">
    <citation type="submission" date="2023-03" db="EMBL/GenBank/DDBJ databases">
        <title>Complete genome sequence of an Enterococcus faecalis urinary isolate.</title>
        <authorList>
            <person name="Brauer A.L."/>
            <person name="Armbruster C.E."/>
        </authorList>
    </citation>
    <scope>NUCLEOTIDE SEQUENCE [LARGE SCALE GENOMIC DNA]</scope>
    <source>
        <strain evidence="3 5">3143</strain>
    </source>
</reference>
<dbReference type="AlphaFoldDB" id="A0ABD7XF73"/>
<organism evidence="2 4">
    <name type="scientific">Enterococcus faecalis</name>
    <name type="common">Streptococcus faecalis</name>
    <dbReference type="NCBI Taxonomy" id="1351"/>
    <lineage>
        <taxon>Bacteria</taxon>
        <taxon>Bacillati</taxon>
        <taxon>Bacillota</taxon>
        <taxon>Bacilli</taxon>
        <taxon>Lactobacillales</taxon>
        <taxon>Enterococcaceae</taxon>
        <taxon>Enterococcus</taxon>
    </lineage>
</organism>
<protein>
    <submittedName>
        <fullName evidence="2">Uncharacterized protein</fullName>
    </submittedName>
</protein>